<evidence type="ECO:0000313" key="3">
    <source>
        <dbReference type="Proteomes" id="UP000277424"/>
    </source>
</evidence>
<evidence type="ECO:0000256" key="1">
    <source>
        <dbReference type="SAM" id="MobiDB-lite"/>
    </source>
</evidence>
<proteinExistence type="predicted"/>
<comment type="caution">
    <text evidence="2">The sequence shown here is derived from an EMBL/GenBank/DDBJ whole genome shotgun (WGS) entry which is preliminary data.</text>
</comment>
<organism evidence="2 3">
    <name type="scientific">Oceanibaculum indicum</name>
    <dbReference type="NCBI Taxonomy" id="526216"/>
    <lineage>
        <taxon>Bacteria</taxon>
        <taxon>Pseudomonadati</taxon>
        <taxon>Pseudomonadota</taxon>
        <taxon>Alphaproteobacteria</taxon>
        <taxon>Rhodospirillales</taxon>
        <taxon>Oceanibaculaceae</taxon>
        <taxon>Oceanibaculum</taxon>
    </lineage>
</organism>
<protein>
    <recommendedName>
        <fullName evidence="4">SpoIIAA-like protein</fullName>
    </recommendedName>
</protein>
<evidence type="ECO:0008006" key="4">
    <source>
        <dbReference type="Google" id="ProtNLM"/>
    </source>
</evidence>
<dbReference type="AlphaFoldDB" id="A0A420WNR6"/>
<dbReference type="RefSeq" id="WP_040708119.1">
    <property type="nucleotide sequence ID" value="NZ_RBIG01000001.1"/>
</dbReference>
<feature type="region of interest" description="Disordered" evidence="1">
    <location>
        <begin position="1"/>
        <end position="23"/>
    </location>
</feature>
<gene>
    <name evidence="2" type="ORF">BCL74_0421</name>
</gene>
<dbReference type="Proteomes" id="UP000277424">
    <property type="component" value="Unassembled WGS sequence"/>
</dbReference>
<accession>A0A420WNR6</accession>
<name>A0A420WNR6_9PROT</name>
<feature type="compositionally biased region" description="Basic and acidic residues" evidence="1">
    <location>
        <begin position="1"/>
        <end position="13"/>
    </location>
</feature>
<evidence type="ECO:0000313" key="2">
    <source>
        <dbReference type="EMBL" id="RKQ72653.1"/>
    </source>
</evidence>
<sequence length="156" mass="17325">MTGRDDDASDRAQARQANDNRSSEIIVSGSADNRVTLSVTGDLLFITVENEAGLSDVRACLQEALSRGMVRTNMLTLVDATRFHGIVEWEVLYDIVKLAPWGSAPPPESRVAYVARDGFFFQLVKIAASIFPRANHRLFTDRLEALDWLREAQLSA</sequence>
<dbReference type="EMBL" id="RBIG01000001">
    <property type="protein sequence ID" value="RKQ72653.1"/>
    <property type="molecule type" value="Genomic_DNA"/>
</dbReference>
<reference evidence="2 3" key="1">
    <citation type="submission" date="2018-10" db="EMBL/GenBank/DDBJ databases">
        <title>Comparative analysis of microorganisms from saline springs in Andes Mountain Range, Colombia.</title>
        <authorList>
            <person name="Rubin E."/>
        </authorList>
    </citation>
    <scope>NUCLEOTIDE SEQUENCE [LARGE SCALE GENOMIC DNA]</scope>
    <source>
        <strain evidence="2 3">USBA 36</strain>
    </source>
</reference>